<proteinExistence type="predicted"/>
<dbReference type="AlphaFoldDB" id="A0A7I8VPZ1"/>
<feature type="transmembrane region" description="Helical" evidence="2">
    <location>
        <begin position="120"/>
        <end position="138"/>
    </location>
</feature>
<sequence>MSLLLISIYIISLACSIESLRKDSWAPAPVPKAQLHAKRIGREDESFIQKIQPAAKPQAFKKKSPEQKRQRYNDEDEASLKEILNKPLPAVVQKSEDETYNYIYDLVKDKGSCRLPLREYYIVLAIISLFIFWRTYPVQRTVLFFYRKAVEPTKLNFDKNLLERAV</sequence>
<evidence type="ECO:0000256" key="1">
    <source>
        <dbReference type="SAM" id="MobiDB-lite"/>
    </source>
</evidence>
<feature type="chain" id="PRO_5029550854" evidence="3">
    <location>
        <begin position="17"/>
        <end position="166"/>
    </location>
</feature>
<keyword evidence="2" id="KW-1133">Transmembrane helix</keyword>
<keyword evidence="2" id="KW-0472">Membrane</keyword>
<evidence type="ECO:0000256" key="2">
    <source>
        <dbReference type="SAM" id="Phobius"/>
    </source>
</evidence>
<feature type="compositionally biased region" description="Basic and acidic residues" evidence="1">
    <location>
        <begin position="63"/>
        <end position="78"/>
    </location>
</feature>
<feature type="signal peptide" evidence="3">
    <location>
        <begin position="1"/>
        <end position="16"/>
    </location>
</feature>
<name>A0A7I8VPZ1_9ANNE</name>
<organism evidence="4 5">
    <name type="scientific">Dimorphilus gyrociliatus</name>
    <dbReference type="NCBI Taxonomy" id="2664684"/>
    <lineage>
        <taxon>Eukaryota</taxon>
        <taxon>Metazoa</taxon>
        <taxon>Spiralia</taxon>
        <taxon>Lophotrochozoa</taxon>
        <taxon>Annelida</taxon>
        <taxon>Polychaeta</taxon>
        <taxon>Polychaeta incertae sedis</taxon>
        <taxon>Dinophilidae</taxon>
        <taxon>Dimorphilus</taxon>
    </lineage>
</organism>
<dbReference type="Proteomes" id="UP000549394">
    <property type="component" value="Unassembled WGS sequence"/>
</dbReference>
<gene>
    <name evidence="4" type="ORF">DGYR_LOCUS6294</name>
</gene>
<keyword evidence="2" id="KW-0812">Transmembrane</keyword>
<reference evidence="4 5" key="1">
    <citation type="submission" date="2020-08" db="EMBL/GenBank/DDBJ databases">
        <authorList>
            <person name="Hejnol A."/>
        </authorList>
    </citation>
    <scope>NUCLEOTIDE SEQUENCE [LARGE SCALE GENOMIC DNA]</scope>
</reference>
<evidence type="ECO:0000256" key="3">
    <source>
        <dbReference type="SAM" id="SignalP"/>
    </source>
</evidence>
<keyword evidence="5" id="KW-1185">Reference proteome</keyword>
<feature type="region of interest" description="Disordered" evidence="1">
    <location>
        <begin position="55"/>
        <end position="78"/>
    </location>
</feature>
<keyword evidence="3" id="KW-0732">Signal</keyword>
<accession>A0A7I8VPZ1</accession>
<evidence type="ECO:0000313" key="4">
    <source>
        <dbReference type="EMBL" id="CAD5117808.1"/>
    </source>
</evidence>
<dbReference type="EMBL" id="CAJFCJ010000007">
    <property type="protein sequence ID" value="CAD5117808.1"/>
    <property type="molecule type" value="Genomic_DNA"/>
</dbReference>
<protein>
    <submittedName>
        <fullName evidence="4">Uncharacterized protein</fullName>
    </submittedName>
</protein>
<evidence type="ECO:0000313" key="5">
    <source>
        <dbReference type="Proteomes" id="UP000549394"/>
    </source>
</evidence>
<comment type="caution">
    <text evidence="4">The sequence shown here is derived from an EMBL/GenBank/DDBJ whole genome shotgun (WGS) entry which is preliminary data.</text>
</comment>